<dbReference type="Pfam" id="PF03629">
    <property type="entry name" value="SASA"/>
    <property type="match status" value="1"/>
</dbReference>
<dbReference type="GO" id="GO:0001681">
    <property type="term" value="F:sialate O-acetylesterase activity"/>
    <property type="evidence" value="ECO:0007669"/>
    <property type="project" value="InterPro"/>
</dbReference>
<dbReference type="SUPFAM" id="SSF52266">
    <property type="entry name" value="SGNH hydrolase"/>
    <property type="match status" value="1"/>
</dbReference>
<evidence type="ECO:0000256" key="1">
    <source>
        <dbReference type="ARBA" id="ARBA00022801"/>
    </source>
</evidence>
<evidence type="ECO:0000313" key="4">
    <source>
        <dbReference type="Proteomes" id="UP000515679"/>
    </source>
</evidence>
<gene>
    <name evidence="3" type="ORF">FPL14_19495</name>
</gene>
<dbReference type="KEGG" id="cchl:FPL14_19495"/>
<accession>A0A7G5C1P0</accession>
<keyword evidence="1" id="KW-0378">Hydrolase</keyword>
<dbReference type="RefSeq" id="WP_182299357.1">
    <property type="nucleotide sequence ID" value="NZ_CP041969.1"/>
</dbReference>
<dbReference type="AlphaFoldDB" id="A0A7G5C1P0"/>
<evidence type="ECO:0000313" key="3">
    <source>
        <dbReference type="EMBL" id="QMV43124.1"/>
    </source>
</evidence>
<dbReference type="PANTHER" id="PTHR22901">
    <property type="entry name" value="SIALATE O-ACETYLESTERASE"/>
    <property type="match status" value="1"/>
</dbReference>
<keyword evidence="4" id="KW-1185">Reference proteome</keyword>
<dbReference type="InterPro" id="IPR039329">
    <property type="entry name" value="SIAE"/>
</dbReference>
<dbReference type="Proteomes" id="UP000515679">
    <property type="component" value="Chromosome"/>
</dbReference>
<evidence type="ECO:0000259" key="2">
    <source>
        <dbReference type="Pfam" id="PF03629"/>
    </source>
</evidence>
<feature type="domain" description="Sialate O-acetylesterase" evidence="2">
    <location>
        <begin position="256"/>
        <end position="366"/>
    </location>
</feature>
<reference evidence="3 4" key="1">
    <citation type="submission" date="2019-07" db="EMBL/GenBank/DDBJ databases">
        <authorList>
            <person name="Kim J.K."/>
            <person name="Cheong H.-M."/>
            <person name="Choi Y."/>
            <person name="Hwang K.J."/>
            <person name="Lee S."/>
            <person name="Choi C."/>
        </authorList>
    </citation>
    <scope>NUCLEOTIDE SEQUENCE [LARGE SCALE GENOMIC DNA]</scope>
    <source>
        <strain evidence="3 4">KS 22</strain>
    </source>
</reference>
<organism evidence="3 4">
    <name type="scientific">Cohnella cholangitidis</name>
    <dbReference type="NCBI Taxonomy" id="2598458"/>
    <lineage>
        <taxon>Bacteria</taxon>
        <taxon>Bacillati</taxon>
        <taxon>Bacillota</taxon>
        <taxon>Bacilli</taxon>
        <taxon>Bacillales</taxon>
        <taxon>Paenibacillaceae</taxon>
        <taxon>Cohnella</taxon>
    </lineage>
</organism>
<dbReference type="InterPro" id="IPR036514">
    <property type="entry name" value="SGNH_hydro_sf"/>
</dbReference>
<dbReference type="Gene3D" id="3.40.50.1110">
    <property type="entry name" value="SGNH hydrolase"/>
    <property type="match status" value="1"/>
</dbReference>
<dbReference type="GO" id="GO:0005975">
    <property type="term" value="P:carbohydrate metabolic process"/>
    <property type="evidence" value="ECO:0007669"/>
    <property type="project" value="TreeGrafter"/>
</dbReference>
<sequence length="493" mass="53951">MKRKLKMMGMFSDRMVLQRDSLVPIWGEGREGETVTVTCSGVSAEAVVKDGKWHANLPPFGAGGPYALTVQSGDETIVFRDVLFGDVWLAGGQSNMEWRLKDTKGGPEEAARASSPIVRFYDVPRISYEDGLEHPAEWKSCTSDHAGEFSAVAYYYANELARSLEVPIGVIGCNWGGTSASCWVPKEALAGNDELHAYIDEFQASLDSVGPEERVTEEKRYHEAVAEFNRRQSAGMVGEELGDYPWPPPVSERSFLRPNGLYCTMIRKVVPYGLKGFIYYQGESDAHKPALYDTLLGTLIRTWRSDWGNSELPFLFVQLPGYAHDGKPRGEEWPLLRESQLIVTEQVPHTAMAVVLDCGEENDIHPRDKKPVGERLALVALRSVYGQDVASSGPVFRKAASAGNKLTIKFDSGAGRLVAANGNIVGFEVAGGDGVYVPASATIVSDDSVQVWNDKVAAPVHARYAWANYPEANLVNSAGLPAGPFRTSRTGRK</sequence>
<dbReference type="PANTHER" id="PTHR22901:SF0">
    <property type="entry name" value="SIALATE O-ACETYLESTERASE"/>
    <property type="match status" value="1"/>
</dbReference>
<proteinExistence type="predicted"/>
<dbReference type="InterPro" id="IPR005181">
    <property type="entry name" value="SASA"/>
</dbReference>
<protein>
    <submittedName>
        <fullName evidence="3">Sialate O-acetylesterase</fullName>
    </submittedName>
</protein>
<name>A0A7G5C1P0_9BACL</name>
<dbReference type="EMBL" id="CP041969">
    <property type="protein sequence ID" value="QMV43124.1"/>
    <property type="molecule type" value="Genomic_DNA"/>
</dbReference>